<evidence type="ECO:0000256" key="1">
    <source>
        <dbReference type="SAM" id="SignalP"/>
    </source>
</evidence>
<gene>
    <name evidence="2" type="ORF">GS398_22030</name>
</gene>
<dbReference type="Pfam" id="PF14054">
    <property type="entry name" value="DUF4249"/>
    <property type="match status" value="1"/>
</dbReference>
<dbReference type="EMBL" id="WVHS01000007">
    <property type="protein sequence ID" value="MXV17991.1"/>
    <property type="molecule type" value="Genomic_DNA"/>
</dbReference>
<sequence length="284" mass="31775">MKIAPLLVVFVMSLAVLSSCEKVVNEKLVARPVKLVVSSFISPSDDTVRVYLSWSSPFYGNRIIPPALSTASVTISDGTTSRNLSWFSRQGIFVIPFNQFPIAVGKTYELKVKTAEGVEASASTTIPALPVSPKFERLQTRTTGPADNRVKTHVFRFSVTDPAGTPDYYRFDVYQRTNESVYDVVFMVGHKMVDDQLRDGTLVEEFMEYDESLGNGAGFRQYMFDGYLLHVTPEYALFHQSLDRNNISEDNPFAEPALVYSNIKGGYGIFAGYSRSRISRTYSN</sequence>
<keyword evidence="1" id="KW-0732">Signal</keyword>
<dbReference type="PROSITE" id="PS51257">
    <property type="entry name" value="PROKAR_LIPOPROTEIN"/>
    <property type="match status" value="1"/>
</dbReference>
<organism evidence="2 3">
    <name type="scientific">Hufsiella ginkgonis</name>
    <dbReference type="NCBI Taxonomy" id="2695274"/>
    <lineage>
        <taxon>Bacteria</taxon>
        <taxon>Pseudomonadati</taxon>
        <taxon>Bacteroidota</taxon>
        <taxon>Sphingobacteriia</taxon>
        <taxon>Sphingobacteriales</taxon>
        <taxon>Sphingobacteriaceae</taxon>
        <taxon>Hufsiella</taxon>
    </lineage>
</organism>
<reference evidence="2 3" key="1">
    <citation type="submission" date="2019-11" db="EMBL/GenBank/DDBJ databases">
        <title>Pedobacter sp. HMF7056 Genome sequencing and assembly.</title>
        <authorList>
            <person name="Kang H."/>
            <person name="Kim H."/>
            <person name="Joh K."/>
        </authorList>
    </citation>
    <scope>NUCLEOTIDE SEQUENCE [LARGE SCALE GENOMIC DNA]</scope>
    <source>
        <strain evidence="2 3">HMF7056</strain>
    </source>
</reference>
<name>A0A7K1Y411_9SPHI</name>
<evidence type="ECO:0000313" key="2">
    <source>
        <dbReference type="EMBL" id="MXV17991.1"/>
    </source>
</evidence>
<evidence type="ECO:0000313" key="3">
    <source>
        <dbReference type="Proteomes" id="UP000451233"/>
    </source>
</evidence>
<feature type="chain" id="PRO_5029557377" evidence="1">
    <location>
        <begin position="19"/>
        <end position="284"/>
    </location>
</feature>
<keyword evidence="3" id="KW-1185">Reference proteome</keyword>
<feature type="signal peptide" evidence="1">
    <location>
        <begin position="1"/>
        <end position="18"/>
    </location>
</feature>
<accession>A0A7K1Y411</accession>
<proteinExistence type="predicted"/>
<dbReference type="InterPro" id="IPR025345">
    <property type="entry name" value="DUF4249"/>
</dbReference>
<dbReference type="AlphaFoldDB" id="A0A7K1Y411"/>
<protein>
    <submittedName>
        <fullName evidence="2">DUF4249 family protein</fullName>
    </submittedName>
</protein>
<comment type="caution">
    <text evidence="2">The sequence shown here is derived from an EMBL/GenBank/DDBJ whole genome shotgun (WGS) entry which is preliminary data.</text>
</comment>
<dbReference type="Proteomes" id="UP000451233">
    <property type="component" value="Unassembled WGS sequence"/>
</dbReference>